<name>A0AAW1B0C8_CROAD</name>
<protein>
    <recommendedName>
        <fullName evidence="8">TM2 domain-containing protein 2</fullName>
    </recommendedName>
</protein>
<reference evidence="12 13" key="1">
    <citation type="journal article" date="2024" name="Proc. Natl. Acad. Sci. U.S.A.">
        <title>The genetic regulatory architecture and epigenomic basis for age-related changes in rattlesnake venom.</title>
        <authorList>
            <person name="Hogan M.P."/>
            <person name="Holding M.L."/>
            <person name="Nystrom G.S."/>
            <person name="Colston T.J."/>
            <person name="Bartlett D.A."/>
            <person name="Mason A.J."/>
            <person name="Ellsworth S.A."/>
            <person name="Rautsaw R.M."/>
            <person name="Lawrence K.C."/>
            <person name="Strickland J.L."/>
            <person name="He B."/>
            <person name="Fraser P."/>
            <person name="Margres M.J."/>
            <person name="Gilbert D.M."/>
            <person name="Gibbs H.L."/>
            <person name="Parkinson C.L."/>
            <person name="Rokyta D.R."/>
        </authorList>
    </citation>
    <scope>NUCLEOTIDE SEQUENCE [LARGE SCALE GENOMIC DNA]</scope>
    <source>
        <strain evidence="12">DRR0105</strain>
    </source>
</reference>
<dbReference type="Pfam" id="PF05154">
    <property type="entry name" value="TM2"/>
    <property type="match status" value="1"/>
</dbReference>
<evidence type="ECO:0000256" key="4">
    <source>
        <dbReference type="ARBA" id="ARBA00022729"/>
    </source>
</evidence>
<feature type="chain" id="PRO_5043575809" description="TM2 domain-containing protein 2" evidence="10">
    <location>
        <begin position="33"/>
        <end position="270"/>
    </location>
</feature>
<evidence type="ECO:0000256" key="2">
    <source>
        <dbReference type="ARBA" id="ARBA00008284"/>
    </source>
</evidence>
<keyword evidence="7" id="KW-0325">Glycoprotein</keyword>
<dbReference type="PANTHER" id="PTHR21016:SF4">
    <property type="entry name" value="TM2 DOMAIN-CONTAINING PROTEIN 2"/>
    <property type="match status" value="1"/>
</dbReference>
<evidence type="ECO:0000259" key="11">
    <source>
        <dbReference type="Pfam" id="PF05154"/>
    </source>
</evidence>
<sequence>MAAGGPICYALLCGQAALLLGNLLLLQGVSRTHQHNATESPAGAADEAEGQQPPPHAATASVWEYQGPYAPLILCDRLPEEFIDCEAPVDHNGNISARDELGYGCLKFGGQAYSDVSHTQVLCRALDGIECAGQRTFLRGNKPCIKYTGHYFITTLLYSFFLGCFGVDRFCLGHTGPPQFTQGKHRTAARITEAAIKCHEDRWEREMGRKEKEWRKRRNGEGTNGEVEATDTGGGGAGGGGGNGEGKREGRSGEREGEGKNGEAEEGRKG</sequence>
<dbReference type="GO" id="GO:0016020">
    <property type="term" value="C:membrane"/>
    <property type="evidence" value="ECO:0007669"/>
    <property type="project" value="UniProtKB-SubCell"/>
</dbReference>
<dbReference type="InterPro" id="IPR007829">
    <property type="entry name" value="TM2"/>
</dbReference>
<dbReference type="Proteomes" id="UP001474421">
    <property type="component" value="Unassembled WGS sequence"/>
</dbReference>
<keyword evidence="13" id="KW-1185">Reference proteome</keyword>
<comment type="subcellular location">
    <subcellularLocation>
        <location evidence="1">Membrane</location>
        <topology evidence="1">Multi-pass membrane protein</topology>
    </subcellularLocation>
</comment>
<accession>A0AAW1B0C8</accession>
<evidence type="ECO:0000256" key="10">
    <source>
        <dbReference type="SAM" id="SignalP"/>
    </source>
</evidence>
<comment type="similarity">
    <text evidence="2">Belongs to the TM2 family.</text>
</comment>
<evidence type="ECO:0000256" key="1">
    <source>
        <dbReference type="ARBA" id="ARBA00004141"/>
    </source>
</evidence>
<keyword evidence="4 10" id="KW-0732">Signal</keyword>
<keyword evidence="6" id="KW-0472">Membrane</keyword>
<evidence type="ECO:0000256" key="9">
    <source>
        <dbReference type="SAM" id="MobiDB-lite"/>
    </source>
</evidence>
<proteinExistence type="inferred from homology"/>
<feature type="region of interest" description="Disordered" evidence="9">
    <location>
        <begin position="207"/>
        <end position="270"/>
    </location>
</feature>
<feature type="signal peptide" evidence="10">
    <location>
        <begin position="1"/>
        <end position="32"/>
    </location>
</feature>
<feature type="domain" description="TM2" evidence="11">
    <location>
        <begin position="149"/>
        <end position="176"/>
    </location>
</feature>
<evidence type="ECO:0000256" key="6">
    <source>
        <dbReference type="ARBA" id="ARBA00023136"/>
    </source>
</evidence>
<evidence type="ECO:0000313" key="13">
    <source>
        <dbReference type="Proteomes" id="UP001474421"/>
    </source>
</evidence>
<dbReference type="AlphaFoldDB" id="A0AAW1B0C8"/>
<keyword evidence="5" id="KW-1133">Transmembrane helix</keyword>
<organism evidence="12 13">
    <name type="scientific">Crotalus adamanteus</name>
    <name type="common">Eastern diamondback rattlesnake</name>
    <dbReference type="NCBI Taxonomy" id="8729"/>
    <lineage>
        <taxon>Eukaryota</taxon>
        <taxon>Metazoa</taxon>
        <taxon>Chordata</taxon>
        <taxon>Craniata</taxon>
        <taxon>Vertebrata</taxon>
        <taxon>Euteleostomi</taxon>
        <taxon>Lepidosauria</taxon>
        <taxon>Squamata</taxon>
        <taxon>Bifurcata</taxon>
        <taxon>Unidentata</taxon>
        <taxon>Episquamata</taxon>
        <taxon>Toxicofera</taxon>
        <taxon>Serpentes</taxon>
        <taxon>Colubroidea</taxon>
        <taxon>Viperidae</taxon>
        <taxon>Crotalinae</taxon>
        <taxon>Crotalus</taxon>
    </lineage>
</organism>
<feature type="compositionally biased region" description="Gly residues" evidence="9">
    <location>
        <begin position="232"/>
        <end position="244"/>
    </location>
</feature>
<evidence type="ECO:0000256" key="8">
    <source>
        <dbReference type="ARBA" id="ARBA00040896"/>
    </source>
</evidence>
<evidence type="ECO:0000256" key="3">
    <source>
        <dbReference type="ARBA" id="ARBA00022692"/>
    </source>
</evidence>
<dbReference type="InterPro" id="IPR050932">
    <property type="entry name" value="TM2D1-3-like"/>
</dbReference>
<evidence type="ECO:0000256" key="5">
    <source>
        <dbReference type="ARBA" id="ARBA00022989"/>
    </source>
</evidence>
<gene>
    <name evidence="12" type="ORF">NXF25_014592</name>
</gene>
<evidence type="ECO:0000256" key="7">
    <source>
        <dbReference type="ARBA" id="ARBA00023180"/>
    </source>
</evidence>
<dbReference type="EMBL" id="JAOTOJ010000010">
    <property type="protein sequence ID" value="KAK9395246.1"/>
    <property type="molecule type" value="Genomic_DNA"/>
</dbReference>
<feature type="region of interest" description="Disordered" evidence="9">
    <location>
        <begin position="35"/>
        <end position="57"/>
    </location>
</feature>
<feature type="compositionally biased region" description="Basic and acidic residues" evidence="9">
    <location>
        <begin position="245"/>
        <end position="270"/>
    </location>
</feature>
<evidence type="ECO:0000313" key="12">
    <source>
        <dbReference type="EMBL" id="KAK9395246.1"/>
    </source>
</evidence>
<dbReference type="PANTHER" id="PTHR21016">
    <property type="entry name" value="BETA-AMYLOID BINDING PROTEIN-RELATED"/>
    <property type="match status" value="1"/>
</dbReference>
<comment type="caution">
    <text evidence="12">The sequence shown here is derived from an EMBL/GenBank/DDBJ whole genome shotgun (WGS) entry which is preliminary data.</text>
</comment>
<keyword evidence="3" id="KW-0812">Transmembrane</keyword>